<dbReference type="Proteomes" id="UP000196138">
    <property type="component" value="Chromosome"/>
</dbReference>
<gene>
    <name evidence="2" type="ORF">CCO03_03380</name>
</gene>
<keyword evidence="1" id="KW-0812">Transmembrane</keyword>
<sequence length="126" mass="13435">MKLKRRQQGITLIGLIFVGAILACVILVGAQVLPTLIEYQAITKGAKKAAAEGGTVQQIRAAFDRSATIDQITSISAKDLEITKDANGEPVVSFAYDREIHLVGPAYLVMKYEGTTAKFGPSRIGG</sequence>
<keyword evidence="3" id="KW-1185">Reference proteome</keyword>
<keyword evidence="1" id="KW-0472">Membrane</keyword>
<name>A0A1Y0EK71_9BURK</name>
<dbReference type="KEGG" id="cser:CCO03_03380"/>
<reference evidence="2 3" key="1">
    <citation type="submission" date="2017-05" db="EMBL/GenBank/DDBJ databases">
        <authorList>
            <person name="Song R."/>
            <person name="Chenine A.L."/>
            <person name="Ruprecht R.M."/>
        </authorList>
    </citation>
    <scope>NUCLEOTIDE SEQUENCE [LARGE SCALE GENOMIC DNA]</scope>
    <source>
        <strain evidence="2 3">DSM 26136</strain>
    </source>
</reference>
<evidence type="ECO:0000256" key="1">
    <source>
        <dbReference type="SAM" id="Phobius"/>
    </source>
</evidence>
<evidence type="ECO:0000313" key="2">
    <source>
        <dbReference type="EMBL" id="ARU03850.1"/>
    </source>
</evidence>
<dbReference type="AlphaFoldDB" id="A0A1Y0EK71"/>
<feature type="transmembrane region" description="Helical" evidence="1">
    <location>
        <begin position="12"/>
        <end position="33"/>
    </location>
</feature>
<organism evidence="2 3">
    <name type="scientific">Comamonas serinivorans</name>
    <dbReference type="NCBI Taxonomy" id="1082851"/>
    <lineage>
        <taxon>Bacteria</taxon>
        <taxon>Pseudomonadati</taxon>
        <taxon>Pseudomonadota</taxon>
        <taxon>Betaproteobacteria</taxon>
        <taxon>Burkholderiales</taxon>
        <taxon>Comamonadaceae</taxon>
        <taxon>Comamonas</taxon>
    </lineage>
</organism>
<proteinExistence type="predicted"/>
<protein>
    <submittedName>
        <fullName evidence="2">DUF4845 domain-containing protein</fullName>
    </submittedName>
</protein>
<evidence type="ECO:0000313" key="3">
    <source>
        <dbReference type="Proteomes" id="UP000196138"/>
    </source>
</evidence>
<dbReference type="OrthoDB" id="9133279at2"/>
<dbReference type="Pfam" id="PF16137">
    <property type="entry name" value="DUF4845"/>
    <property type="match status" value="1"/>
</dbReference>
<dbReference type="InterPro" id="IPR032314">
    <property type="entry name" value="DUF4845"/>
</dbReference>
<dbReference type="PROSITE" id="PS51257">
    <property type="entry name" value="PROKAR_LIPOPROTEIN"/>
    <property type="match status" value="1"/>
</dbReference>
<keyword evidence="1" id="KW-1133">Transmembrane helix</keyword>
<dbReference type="EMBL" id="CP021455">
    <property type="protein sequence ID" value="ARU03850.1"/>
    <property type="molecule type" value="Genomic_DNA"/>
</dbReference>
<accession>A0A1Y0EK71</accession>
<dbReference type="RefSeq" id="WP_087277261.1">
    <property type="nucleotide sequence ID" value="NZ_CP021455.1"/>
</dbReference>